<reference evidence="10 11" key="1">
    <citation type="submission" date="2019-11" db="EMBL/GenBank/DDBJ databases">
        <title>FDA dAtabase for Regulatory Grade micrObial Sequences (FDA-ARGOS): Supporting development and validation of Infectious Disease Dx tests.</title>
        <authorList>
            <person name="Turner S."/>
            <person name="Byrd R."/>
            <person name="Tallon L."/>
            <person name="Sadzewicz L."/>
            <person name="Vavikolanu K."/>
            <person name="Mehta A."/>
            <person name="Aluvathingal J."/>
            <person name="Nadendla S."/>
            <person name="Myers T."/>
            <person name="Yan Y."/>
            <person name="Sichtig H."/>
        </authorList>
    </citation>
    <scope>NUCLEOTIDE SEQUENCE [LARGE SCALE GENOMIC DNA]</scope>
    <source>
        <strain evidence="10 11">FDAARGOS_741</strain>
    </source>
</reference>
<dbReference type="Gene3D" id="1.10.1790.10">
    <property type="entry name" value="PRD domain"/>
    <property type="match status" value="1"/>
</dbReference>
<dbReference type="InterPro" id="IPR007737">
    <property type="entry name" value="Mga_HTH"/>
</dbReference>
<feature type="domain" description="PTS EIIB type-2" evidence="8">
    <location>
        <begin position="400"/>
        <end position="488"/>
    </location>
</feature>
<keyword evidence="3" id="KW-0805">Transcription regulation</keyword>
<keyword evidence="2" id="KW-0677">Repeat</keyword>
<dbReference type="PANTHER" id="PTHR30185">
    <property type="entry name" value="CRYPTIC BETA-GLUCOSIDE BGL OPERON ANTITERMINATOR"/>
    <property type="match status" value="1"/>
</dbReference>
<dbReference type="Gene3D" id="1.10.10.10">
    <property type="entry name" value="Winged helix-like DNA-binding domain superfamily/Winged helix DNA-binding domain"/>
    <property type="match status" value="1"/>
</dbReference>
<feature type="coiled-coil region" evidence="6">
    <location>
        <begin position="34"/>
        <end position="61"/>
    </location>
</feature>
<dbReference type="InterPro" id="IPR002178">
    <property type="entry name" value="PTS_EIIA_type-2_dom"/>
</dbReference>
<dbReference type="AlphaFoldDB" id="A0AAP9HBA1"/>
<dbReference type="Proteomes" id="UP000425411">
    <property type="component" value="Chromosome"/>
</dbReference>
<dbReference type="PROSITE" id="PS51372">
    <property type="entry name" value="PRD_2"/>
    <property type="match status" value="1"/>
</dbReference>
<keyword evidence="1" id="KW-0808">Transferase</keyword>
<dbReference type="GO" id="GO:0009401">
    <property type="term" value="P:phosphoenolpyruvate-dependent sugar phosphotransferase system"/>
    <property type="evidence" value="ECO:0007669"/>
    <property type="project" value="InterPro"/>
</dbReference>
<dbReference type="Gene3D" id="3.40.930.10">
    <property type="entry name" value="Mannitol-specific EII, Chain A"/>
    <property type="match status" value="1"/>
</dbReference>
<evidence type="ECO:0000256" key="5">
    <source>
        <dbReference type="ARBA" id="ARBA00023163"/>
    </source>
</evidence>
<evidence type="ECO:0000256" key="1">
    <source>
        <dbReference type="ARBA" id="ARBA00022679"/>
    </source>
</evidence>
<evidence type="ECO:0000256" key="2">
    <source>
        <dbReference type="ARBA" id="ARBA00022737"/>
    </source>
</evidence>
<evidence type="ECO:0000256" key="4">
    <source>
        <dbReference type="ARBA" id="ARBA00023159"/>
    </source>
</evidence>
<dbReference type="Pfam" id="PF00359">
    <property type="entry name" value="PTS_EIIA_2"/>
    <property type="match status" value="1"/>
</dbReference>
<evidence type="ECO:0000259" key="8">
    <source>
        <dbReference type="PROSITE" id="PS51099"/>
    </source>
</evidence>
<dbReference type="InterPro" id="IPR016152">
    <property type="entry name" value="PTrfase/Anion_transptr"/>
</dbReference>
<sequence length="660" mass="76379">MFNEREKLILQILLKNIDEALSIKEIAKATKIKERTLYREIKNLEDSLQRLGIELVKEKSRYILKGNVSSLDSSLFETNFEDYAYSTETRLTLILCFLILNEDTSIKDISEKLMLSYNTVASTITTIEKILFDYKLTLIRKKGQGIEIEGKEVDRRVLLISLLCNEISDEEFFTRLNNHDILSSNPFIKFLNFDLIKKVFYENKHLDVFNLYTDSSIKKILISLNVVFLRISYTTEIKENFTAQEYNSIISLLNASKEIVDFDITEDIIQFLIKILKTCRLIEQLSYFNDKYSYTLVYKINLLIKYVSEKMNVDFTQDTNLSSGLIAHVESAIKRHQMNLTEENDELLEFVLKNYNELYLIIKSELLVVFDEINFNSTELSYIVIHFASSFEQIYRKNFIRVLVICASGIGSSKILGSQIRKNIPEIKNLEYTIPSKVTKSLVNNYDVVISTIELEQDIDYLLIPTILKEKDISLIQERILASRSFKRNDFVKSENSFNIDKLGSACQIILKNTEYIVADNTKNNKEILDNIFENSTLVINNKKEIVDSLLNRHNKSSVVIPNTDIALFHTLDKGLAEPFIIICSLNNVLAMKDAMGEEQRVEYFIIMVSPNEQEYTELLSQVSIAILDDKIFGEALTSKNKNFILTKVELILKNYILQL</sequence>
<dbReference type="PANTHER" id="PTHR30185:SF18">
    <property type="entry name" value="TRANSCRIPTIONAL REGULATOR MTLR"/>
    <property type="match status" value="1"/>
</dbReference>
<gene>
    <name evidence="10" type="ORF">FOC49_00010</name>
</gene>
<keyword evidence="11" id="KW-1185">Reference proteome</keyword>
<evidence type="ECO:0000256" key="3">
    <source>
        <dbReference type="ARBA" id="ARBA00023015"/>
    </source>
</evidence>
<dbReference type="EMBL" id="CP046314">
    <property type="protein sequence ID" value="QGS08373.1"/>
    <property type="molecule type" value="Genomic_DNA"/>
</dbReference>
<dbReference type="InterPro" id="IPR013011">
    <property type="entry name" value="PTS_EIIB_2"/>
</dbReference>
<protein>
    <submittedName>
        <fullName evidence="10">PRD domain-containing protein</fullName>
    </submittedName>
</protein>
<keyword evidence="5" id="KW-0804">Transcription</keyword>
<keyword evidence="6" id="KW-0175">Coiled coil</keyword>
<dbReference type="GO" id="GO:0008982">
    <property type="term" value="F:protein-N(PI)-phosphohistidine-sugar phosphotransferase activity"/>
    <property type="evidence" value="ECO:0007669"/>
    <property type="project" value="InterPro"/>
</dbReference>
<dbReference type="SUPFAM" id="SSF52794">
    <property type="entry name" value="PTS system IIB component-like"/>
    <property type="match status" value="1"/>
</dbReference>
<dbReference type="InterPro" id="IPR011608">
    <property type="entry name" value="PRD"/>
</dbReference>
<dbReference type="RefSeq" id="WP_004632778.1">
    <property type="nucleotide sequence ID" value="NZ_CP046314.1"/>
</dbReference>
<evidence type="ECO:0000259" key="9">
    <source>
        <dbReference type="PROSITE" id="PS51372"/>
    </source>
</evidence>
<dbReference type="PROSITE" id="PS51094">
    <property type="entry name" value="PTS_EIIA_TYPE_2"/>
    <property type="match status" value="1"/>
</dbReference>
<dbReference type="GO" id="GO:0006355">
    <property type="term" value="P:regulation of DNA-templated transcription"/>
    <property type="evidence" value="ECO:0007669"/>
    <property type="project" value="InterPro"/>
</dbReference>
<evidence type="ECO:0000313" key="10">
    <source>
        <dbReference type="EMBL" id="QGS08373.1"/>
    </source>
</evidence>
<evidence type="ECO:0000259" key="7">
    <source>
        <dbReference type="PROSITE" id="PS51094"/>
    </source>
</evidence>
<accession>A0AAP9HBA1</accession>
<proteinExistence type="predicted"/>
<keyword evidence="4" id="KW-0010">Activator</keyword>
<dbReference type="InterPro" id="IPR036634">
    <property type="entry name" value="PRD_sf"/>
</dbReference>
<organism evidence="10 11">
    <name type="scientific">Gemella morbillorum</name>
    <dbReference type="NCBI Taxonomy" id="29391"/>
    <lineage>
        <taxon>Bacteria</taxon>
        <taxon>Bacillati</taxon>
        <taxon>Bacillota</taxon>
        <taxon>Bacilli</taxon>
        <taxon>Bacillales</taxon>
        <taxon>Gemellaceae</taxon>
        <taxon>Gemella</taxon>
    </lineage>
</organism>
<name>A0AAP9HBA1_9BACL</name>
<dbReference type="PROSITE" id="PS51099">
    <property type="entry name" value="PTS_EIIB_TYPE_2"/>
    <property type="match status" value="1"/>
</dbReference>
<dbReference type="InterPro" id="IPR036388">
    <property type="entry name" value="WH-like_DNA-bd_sf"/>
</dbReference>
<dbReference type="SUPFAM" id="SSF55804">
    <property type="entry name" value="Phoshotransferase/anion transport protein"/>
    <property type="match status" value="1"/>
</dbReference>
<feature type="domain" description="PTS EIIA type-2" evidence="7">
    <location>
        <begin position="509"/>
        <end position="652"/>
    </location>
</feature>
<evidence type="ECO:0000313" key="11">
    <source>
        <dbReference type="Proteomes" id="UP000425411"/>
    </source>
</evidence>
<dbReference type="InterPro" id="IPR050661">
    <property type="entry name" value="BglG_antiterminators"/>
</dbReference>
<dbReference type="InterPro" id="IPR036095">
    <property type="entry name" value="PTS_EIIB-like_sf"/>
</dbReference>
<feature type="domain" description="PRD" evidence="9">
    <location>
        <begin position="291"/>
        <end position="397"/>
    </location>
</feature>
<dbReference type="Pfam" id="PF05043">
    <property type="entry name" value="Mga"/>
    <property type="match status" value="2"/>
</dbReference>
<dbReference type="Pfam" id="PF00874">
    <property type="entry name" value="PRD"/>
    <property type="match status" value="1"/>
</dbReference>
<dbReference type="CDD" id="cd05568">
    <property type="entry name" value="PTS_IIB_bgl_like"/>
    <property type="match status" value="1"/>
</dbReference>
<dbReference type="Gene3D" id="3.40.50.2300">
    <property type="match status" value="1"/>
</dbReference>
<evidence type="ECO:0000256" key="6">
    <source>
        <dbReference type="SAM" id="Coils"/>
    </source>
</evidence>
<dbReference type="SUPFAM" id="SSF63520">
    <property type="entry name" value="PTS-regulatory domain, PRD"/>
    <property type="match status" value="1"/>
</dbReference>